<dbReference type="InterPro" id="IPR006657">
    <property type="entry name" value="MoPterin_dinucl-bd_dom"/>
</dbReference>
<name>A0A645IZF0_9ZZZZ</name>
<dbReference type="GO" id="GO:0043546">
    <property type="term" value="F:molybdopterin cofactor binding"/>
    <property type="evidence" value="ECO:0007669"/>
    <property type="project" value="InterPro"/>
</dbReference>
<dbReference type="SUPFAM" id="SSF50692">
    <property type="entry name" value="ADC-like"/>
    <property type="match status" value="1"/>
</dbReference>
<proteinExistence type="predicted"/>
<organism evidence="2">
    <name type="scientific">bioreactor metagenome</name>
    <dbReference type="NCBI Taxonomy" id="1076179"/>
    <lineage>
        <taxon>unclassified sequences</taxon>
        <taxon>metagenomes</taxon>
        <taxon>ecological metagenomes</taxon>
    </lineage>
</organism>
<dbReference type="EC" id="1.97.1.-" evidence="2"/>
<dbReference type="EMBL" id="VSSQ01125509">
    <property type="protein sequence ID" value="MPN55839.1"/>
    <property type="molecule type" value="Genomic_DNA"/>
</dbReference>
<gene>
    <name evidence="2" type="primary">pcrA_43</name>
    <name evidence="2" type="ORF">SDC9_203523</name>
</gene>
<evidence type="ECO:0000259" key="1">
    <source>
        <dbReference type="Pfam" id="PF01568"/>
    </source>
</evidence>
<feature type="domain" description="Molybdopterin dinucleotide-binding" evidence="1">
    <location>
        <begin position="2"/>
        <end position="57"/>
    </location>
</feature>
<comment type="caution">
    <text evidence="2">The sequence shown here is derived from an EMBL/GenBank/DDBJ whole genome shotgun (WGS) entry which is preliminary data.</text>
</comment>
<evidence type="ECO:0000313" key="2">
    <source>
        <dbReference type="EMBL" id="MPN55839.1"/>
    </source>
</evidence>
<accession>A0A645IZF0</accession>
<protein>
    <submittedName>
        <fullName evidence="2">Perchlorate reductase subunit alpha</fullName>
        <ecNumber evidence="2">1.97.1.-</ecNumber>
    </submittedName>
</protein>
<dbReference type="Gene3D" id="3.40.50.12440">
    <property type="match status" value="1"/>
</dbReference>
<reference evidence="2" key="1">
    <citation type="submission" date="2019-08" db="EMBL/GenBank/DDBJ databases">
        <authorList>
            <person name="Kucharzyk K."/>
            <person name="Murdoch R.W."/>
            <person name="Higgins S."/>
            <person name="Loffler F."/>
        </authorList>
    </citation>
    <scope>NUCLEOTIDE SEQUENCE</scope>
</reference>
<keyword evidence="2" id="KW-0560">Oxidoreductase</keyword>
<sequence length="121" mass="13685">MLRLQRGGPSIEMSPLDAKPLGIKDNDWVEAWNNHGKVICRVKIRNGEQRGRVSMWHCPELYMDLLTGGSQSVCPVRINPTNLVGNYGHLFFRPNYYGPAGSQRDVRVNVKRYIGATPISF</sequence>
<dbReference type="Pfam" id="PF01568">
    <property type="entry name" value="Molydop_binding"/>
    <property type="match status" value="1"/>
</dbReference>
<dbReference type="InterPro" id="IPR009010">
    <property type="entry name" value="Asp_de-COase-like_dom_sf"/>
</dbReference>
<dbReference type="AlphaFoldDB" id="A0A645IZF0"/>
<dbReference type="GO" id="GO:0016491">
    <property type="term" value="F:oxidoreductase activity"/>
    <property type="evidence" value="ECO:0007669"/>
    <property type="project" value="UniProtKB-KW"/>
</dbReference>